<accession>A0A645BA55</accession>
<comment type="caution">
    <text evidence="1">The sequence shown here is derived from an EMBL/GenBank/DDBJ whole genome shotgun (WGS) entry which is preliminary data.</text>
</comment>
<reference evidence="1" key="1">
    <citation type="submission" date="2019-08" db="EMBL/GenBank/DDBJ databases">
        <authorList>
            <person name="Kucharzyk K."/>
            <person name="Murdoch R.W."/>
            <person name="Higgins S."/>
            <person name="Loffler F."/>
        </authorList>
    </citation>
    <scope>NUCLEOTIDE SEQUENCE</scope>
</reference>
<name>A0A645BA55_9ZZZZ</name>
<dbReference type="EMBL" id="VSSQ01016833">
    <property type="protein sequence ID" value="MPM58564.1"/>
    <property type="molecule type" value="Genomic_DNA"/>
</dbReference>
<dbReference type="AlphaFoldDB" id="A0A645BA55"/>
<sequence length="135" mass="16409">MEKKFLDIPAYITSEKLESYFEEFLNYYENCYYNIDEILEELVELSEIQWNTHELISKPLKNKLENYLFKIIDLDSYPIMDLIFIIIGRLGLENIYLWIIENKKSIKNIEVIKDIEEIEKEYGYSYVDPYSNYWG</sequence>
<protein>
    <submittedName>
        <fullName evidence="1">Uncharacterized protein</fullName>
    </submittedName>
</protein>
<evidence type="ECO:0000313" key="1">
    <source>
        <dbReference type="EMBL" id="MPM58564.1"/>
    </source>
</evidence>
<gene>
    <name evidence="1" type="ORF">SDC9_105395</name>
</gene>
<proteinExistence type="predicted"/>
<organism evidence="1">
    <name type="scientific">bioreactor metagenome</name>
    <dbReference type="NCBI Taxonomy" id="1076179"/>
    <lineage>
        <taxon>unclassified sequences</taxon>
        <taxon>metagenomes</taxon>
        <taxon>ecological metagenomes</taxon>
    </lineage>
</organism>